<dbReference type="CDD" id="cd16105">
    <property type="entry name" value="Ubl_ASPSCR1_like"/>
    <property type="match status" value="1"/>
</dbReference>
<dbReference type="CDD" id="cd17075">
    <property type="entry name" value="UBX1_UBXN9"/>
    <property type="match status" value="1"/>
</dbReference>
<dbReference type="Pfam" id="PF11470">
    <property type="entry name" value="TUG-UBL1"/>
    <property type="match status" value="1"/>
</dbReference>
<dbReference type="GO" id="GO:0006886">
    <property type="term" value="P:intracellular protein transport"/>
    <property type="evidence" value="ECO:0007669"/>
    <property type="project" value="TreeGrafter"/>
</dbReference>
<dbReference type="InterPro" id="IPR001012">
    <property type="entry name" value="UBX_dom"/>
</dbReference>
<dbReference type="Proteomes" id="UP000515152">
    <property type="component" value="Chromosome 10"/>
</dbReference>
<feature type="compositionally biased region" description="Low complexity" evidence="1">
    <location>
        <begin position="574"/>
        <end position="592"/>
    </location>
</feature>
<dbReference type="Pfam" id="PF00789">
    <property type="entry name" value="UBX"/>
    <property type="match status" value="1"/>
</dbReference>
<accession>A0A6P8G634</accession>
<dbReference type="PROSITE" id="PS50033">
    <property type="entry name" value="UBX"/>
    <property type="match status" value="1"/>
</dbReference>
<dbReference type="GeneID" id="105910138"/>
<evidence type="ECO:0000259" key="2">
    <source>
        <dbReference type="PROSITE" id="PS50033"/>
    </source>
</evidence>
<dbReference type="SUPFAM" id="SSF54236">
    <property type="entry name" value="Ubiquitin-like"/>
    <property type="match status" value="2"/>
</dbReference>
<feature type="compositionally biased region" description="Low complexity" evidence="1">
    <location>
        <begin position="340"/>
        <end position="354"/>
    </location>
</feature>
<feature type="region of interest" description="Disordered" evidence="1">
    <location>
        <begin position="174"/>
        <end position="380"/>
    </location>
</feature>
<dbReference type="Gene3D" id="3.10.20.90">
    <property type="entry name" value="Phosphatidylinositol 3-kinase Catalytic Subunit, Chain A, domain 1"/>
    <property type="match status" value="2"/>
</dbReference>
<evidence type="ECO:0000313" key="5">
    <source>
        <dbReference type="RefSeq" id="XP_031430760.1"/>
    </source>
</evidence>
<dbReference type="GO" id="GO:0012506">
    <property type="term" value="C:vesicle membrane"/>
    <property type="evidence" value="ECO:0007669"/>
    <property type="project" value="TreeGrafter"/>
</dbReference>
<proteinExistence type="predicted"/>
<dbReference type="PANTHER" id="PTHR46467">
    <property type="entry name" value="TETHER CONTAINING UBX DOMAIN FOR GLUT4"/>
    <property type="match status" value="1"/>
</dbReference>
<gene>
    <name evidence="5" type="primary">aspscr1</name>
</gene>
<dbReference type="PANTHER" id="PTHR46467:SF1">
    <property type="entry name" value="TETHER CONTAINING UBX DOMAIN FOR GLUT4"/>
    <property type="match status" value="1"/>
</dbReference>
<feature type="compositionally biased region" description="Basic and acidic residues" evidence="1">
    <location>
        <begin position="282"/>
        <end position="304"/>
    </location>
</feature>
<dbReference type="FunFam" id="3.10.20.90:FF:000204">
    <property type="entry name" value="tether containing UBX domain for GLUT4"/>
    <property type="match status" value="1"/>
</dbReference>
<dbReference type="CTD" id="79058"/>
<dbReference type="AlphaFoldDB" id="A0A6P8G634"/>
<dbReference type="InterPro" id="IPR029071">
    <property type="entry name" value="Ubiquitin-like_domsf"/>
</dbReference>
<reference evidence="5" key="1">
    <citation type="submission" date="2025-08" db="UniProtKB">
        <authorList>
            <consortium name="RefSeq"/>
        </authorList>
    </citation>
    <scope>IDENTIFICATION</scope>
</reference>
<evidence type="ECO:0000256" key="1">
    <source>
        <dbReference type="SAM" id="MobiDB-lite"/>
    </source>
</evidence>
<dbReference type="GO" id="GO:0005737">
    <property type="term" value="C:cytoplasm"/>
    <property type="evidence" value="ECO:0007669"/>
    <property type="project" value="TreeGrafter"/>
</dbReference>
<organism evidence="4 5">
    <name type="scientific">Clupea harengus</name>
    <name type="common">Atlantic herring</name>
    <dbReference type="NCBI Taxonomy" id="7950"/>
    <lineage>
        <taxon>Eukaryota</taxon>
        <taxon>Metazoa</taxon>
        <taxon>Chordata</taxon>
        <taxon>Craniata</taxon>
        <taxon>Vertebrata</taxon>
        <taxon>Euteleostomi</taxon>
        <taxon>Actinopterygii</taxon>
        <taxon>Neopterygii</taxon>
        <taxon>Teleostei</taxon>
        <taxon>Clupei</taxon>
        <taxon>Clupeiformes</taxon>
        <taxon>Clupeoidei</taxon>
        <taxon>Clupeidae</taxon>
        <taxon>Clupea</taxon>
    </lineage>
</organism>
<evidence type="ECO:0000313" key="4">
    <source>
        <dbReference type="Proteomes" id="UP000515152"/>
    </source>
</evidence>
<dbReference type="KEGG" id="char:105910138"/>
<dbReference type="GO" id="GO:0042593">
    <property type="term" value="P:glucose homeostasis"/>
    <property type="evidence" value="ECO:0007669"/>
    <property type="project" value="TreeGrafter"/>
</dbReference>
<dbReference type="InterPro" id="IPR021569">
    <property type="entry name" value="TUG-UBL1"/>
</dbReference>
<name>A0A6P8G634_CLUHA</name>
<evidence type="ECO:0000259" key="3">
    <source>
        <dbReference type="PROSITE" id="PS50898"/>
    </source>
</evidence>
<dbReference type="GO" id="GO:0005634">
    <property type="term" value="C:nucleus"/>
    <property type="evidence" value="ECO:0007669"/>
    <property type="project" value="TreeGrafter"/>
</dbReference>
<dbReference type="InterPro" id="IPR059238">
    <property type="entry name" value="UBX1_UBXN9"/>
</dbReference>
<dbReference type="PROSITE" id="PS50898">
    <property type="entry name" value="RBD"/>
    <property type="match status" value="1"/>
</dbReference>
<feature type="compositionally biased region" description="Polar residues" evidence="1">
    <location>
        <begin position="305"/>
        <end position="322"/>
    </location>
</feature>
<feature type="compositionally biased region" description="Polar residues" evidence="1">
    <location>
        <begin position="234"/>
        <end position="254"/>
    </location>
</feature>
<keyword evidence="4" id="KW-1185">Reference proteome</keyword>
<feature type="domain" description="UBX" evidence="2">
    <location>
        <begin position="466"/>
        <end position="541"/>
    </location>
</feature>
<dbReference type="CDD" id="cd16118">
    <property type="entry name" value="UBX2_UBXN9"/>
    <property type="match status" value="1"/>
</dbReference>
<dbReference type="GO" id="GO:0007165">
    <property type="term" value="P:signal transduction"/>
    <property type="evidence" value="ECO:0007669"/>
    <property type="project" value="InterPro"/>
</dbReference>
<dbReference type="OrthoDB" id="440781at2759"/>
<sequence>MMAASNAAVSVLTPNGRRQTVKVSPNTSLLQVLEEVCMKHGFNPDDYGLRFQRSVLDLSLQWRYTGLPNNAKLEVVTSTKRQAGTDNTVLIAVQLEDGNRLQGAFRCGQSLWDLLSHFPELRISDEEDAIPTCVYMRDEITGQQTLQKTTLKSLGLTGGNAIIRYMLKKAKKEGDGNSCEAAAMPADGDATESPVHHTSQPVPTQPPGGAVHHTSQPVLPQPPGGAVANDMAEKTSSSPVTMETCSVIPSSDVSAKSCHVQTRKNETSPGLDSQASVRSRNQSREKQKEPEVEKILKAERHPEETPSSSRAGQSSSKTSAHSTFVPFSGGGQCLGSTGTSSMRASSSSSSSSSSLIAGPPEAKKPKSSHEIKKTTCVKASDEQGFRRQDADWDGTLEQVDRKSLVYHMDAGAHEDADQDLPDEFFEVTVDDIRKRFAQLKSQRKLLEEAPLLTQALRDSQVKDKMERYPFVVLRVQFPDRYILQGFFRPLETVTALRQFVKAHLEDPNLSFYLFITPPKAILDDSSTLFQANLFPAAIVYFGSDVKTDCFLRREVLDSRVNAHQADELIAGSISKSSVPSCPSLPSEESCPLPAVPSASPRQPDAAEPHAQAPRPVDPTNMPKWLKLPGKK</sequence>
<protein>
    <submittedName>
        <fullName evidence="5">Tether containing UBX domain for GLUT4 isoform X1</fullName>
    </submittedName>
</protein>
<dbReference type="InterPro" id="IPR003116">
    <property type="entry name" value="RBD_dom"/>
</dbReference>
<feature type="region of interest" description="Disordered" evidence="1">
    <location>
        <begin position="574"/>
        <end position="631"/>
    </location>
</feature>
<feature type="compositionally biased region" description="Basic and acidic residues" evidence="1">
    <location>
        <begin position="361"/>
        <end position="380"/>
    </location>
</feature>
<dbReference type="RefSeq" id="XP_031430760.1">
    <property type="nucleotide sequence ID" value="XM_031574900.2"/>
</dbReference>
<feature type="compositionally biased region" description="Polar residues" evidence="1">
    <location>
        <begin position="267"/>
        <end position="280"/>
    </location>
</feature>
<feature type="domain" description="RBD" evidence="3">
    <location>
        <begin position="7"/>
        <end position="76"/>
    </location>
</feature>